<protein>
    <submittedName>
        <fullName evidence="2">Uncharacterized protein</fullName>
    </submittedName>
</protein>
<comment type="caution">
    <text evidence="2">The sequence shown here is derived from an EMBL/GenBank/DDBJ whole genome shotgun (WGS) entry which is preliminary data.</text>
</comment>
<evidence type="ECO:0000313" key="3">
    <source>
        <dbReference type="Proteomes" id="UP001295684"/>
    </source>
</evidence>
<dbReference type="AlphaFoldDB" id="A0AAD2D2Z6"/>
<dbReference type="Proteomes" id="UP001295684">
    <property type="component" value="Unassembled WGS sequence"/>
</dbReference>
<feature type="region of interest" description="Disordered" evidence="1">
    <location>
        <begin position="71"/>
        <end position="93"/>
    </location>
</feature>
<feature type="region of interest" description="Disordered" evidence="1">
    <location>
        <begin position="1"/>
        <end position="24"/>
    </location>
</feature>
<reference evidence="2" key="1">
    <citation type="submission" date="2023-07" db="EMBL/GenBank/DDBJ databases">
        <authorList>
            <consortium name="AG Swart"/>
            <person name="Singh M."/>
            <person name="Singh A."/>
            <person name="Seah K."/>
            <person name="Emmerich C."/>
        </authorList>
    </citation>
    <scope>NUCLEOTIDE SEQUENCE</scope>
    <source>
        <strain evidence="2">DP1</strain>
    </source>
</reference>
<proteinExistence type="predicted"/>
<feature type="region of interest" description="Disordered" evidence="1">
    <location>
        <begin position="39"/>
        <end position="59"/>
    </location>
</feature>
<feature type="compositionally biased region" description="Basic and acidic residues" evidence="1">
    <location>
        <begin position="1"/>
        <end position="11"/>
    </location>
</feature>
<evidence type="ECO:0000313" key="2">
    <source>
        <dbReference type="EMBL" id="CAI2378142.1"/>
    </source>
</evidence>
<sequence length="158" mass="17979">MDSFKRAHGIEVPEQSSGQSTKILPTLQSTKLTVEDHATLGKEKNKEISSFAQNQDLEQSVRQRISKVFSRMQMSSNKSKYPKRRGKKSQNKSDIDEVIELAKIISKFSSKIYIKKTLQVQQEAKERSSSEEGSTVMMNARQAKCRKAFQLDSNFSQT</sequence>
<feature type="compositionally biased region" description="Polar residues" evidence="1">
    <location>
        <begin position="14"/>
        <end position="24"/>
    </location>
</feature>
<keyword evidence="3" id="KW-1185">Reference proteome</keyword>
<accession>A0AAD2D2Z6</accession>
<dbReference type="EMBL" id="CAMPGE010019837">
    <property type="protein sequence ID" value="CAI2378142.1"/>
    <property type="molecule type" value="Genomic_DNA"/>
</dbReference>
<gene>
    <name evidence="2" type="ORF">ECRASSUSDP1_LOCUS19537</name>
</gene>
<name>A0AAD2D2Z6_EUPCR</name>
<evidence type="ECO:0000256" key="1">
    <source>
        <dbReference type="SAM" id="MobiDB-lite"/>
    </source>
</evidence>
<feature type="compositionally biased region" description="Polar residues" evidence="1">
    <location>
        <begin position="48"/>
        <end position="59"/>
    </location>
</feature>
<organism evidence="2 3">
    <name type="scientific">Euplotes crassus</name>
    <dbReference type="NCBI Taxonomy" id="5936"/>
    <lineage>
        <taxon>Eukaryota</taxon>
        <taxon>Sar</taxon>
        <taxon>Alveolata</taxon>
        <taxon>Ciliophora</taxon>
        <taxon>Intramacronucleata</taxon>
        <taxon>Spirotrichea</taxon>
        <taxon>Hypotrichia</taxon>
        <taxon>Euplotida</taxon>
        <taxon>Euplotidae</taxon>
        <taxon>Moneuplotes</taxon>
    </lineage>
</organism>
<feature type="compositionally biased region" description="Basic residues" evidence="1">
    <location>
        <begin position="80"/>
        <end position="90"/>
    </location>
</feature>